<evidence type="ECO:0000259" key="2">
    <source>
        <dbReference type="PROSITE" id="PS51465"/>
    </source>
</evidence>
<reference evidence="3" key="1">
    <citation type="journal article" date="2023" name="G3 (Bethesda)">
        <title>A reference genome for the long-term kleptoplast-retaining sea slug Elysia crispata morphotype clarki.</title>
        <authorList>
            <person name="Eastman K.E."/>
            <person name="Pendleton A.L."/>
            <person name="Shaikh M.A."/>
            <person name="Suttiyut T."/>
            <person name="Ogas R."/>
            <person name="Tomko P."/>
            <person name="Gavelis G."/>
            <person name="Widhalm J.R."/>
            <person name="Wisecaver J.H."/>
        </authorList>
    </citation>
    <scope>NUCLEOTIDE SEQUENCE</scope>
    <source>
        <strain evidence="3">ECLA1</strain>
    </source>
</reference>
<gene>
    <name evidence="3" type="ORF">RRG08_051493</name>
</gene>
<evidence type="ECO:0000313" key="4">
    <source>
        <dbReference type="Proteomes" id="UP001283361"/>
    </source>
</evidence>
<organism evidence="3 4">
    <name type="scientific">Elysia crispata</name>
    <name type="common">lettuce slug</name>
    <dbReference type="NCBI Taxonomy" id="231223"/>
    <lineage>
        <taxon>Eukaryota</taxon>
        <taxon>Metazoa</taxon>
        <taxon>Spiralia</taxon>
        <taxon>Lophotrochozoa</taxon>
        <taxon>Mollusca</taxon>
        <taxon>Gastropoda</taxon>
        <taxon>Heterobranchia</taxon>
        <taxon>Euthyneura</taxon>
        <taxon>Panpulmonata</taxon>
        <taxon>Sacoglossa</taxon>
        <taxon>Placobranchoidea</taxon>
        <taxon>Plakobranchidae</taxon>
        <taxon>Elysia</taxon>
    </lineage>
</organism>
<comment type="caution">
    <text evidence="3">The sequence shown here is derived from an EMBL/GenBank/DDBJ whole genome shotgun (WGS) entry which is preliminary data.</text>
</comment>
<dbReference type="SUPFAM" id="SSF100895">
    <property type="entry name" value="Kazal-type serine protease inhibitors"/>
    <property type="match status" value="1"/>
</dbReference>
<feature type="domain" description="Kazal-like" evidence="2">
    <location>
        <begin position="53"/>
        <end position="105"/>
    </location>
</feature>
<feature type="transmembrane region" description="Helical" evidence="1">
    <location>
        <begin position="27"/>
        <end position="49"/>
    </location>
</feature>
<accession>A0AAE1DMS8</accession>
<dbReference type="InterPro" id="IPR036058">
    <property type="entry name" value="Kazal_dom_sf"/>
</dbReference>
<dbReference type="AlphaFoldDB" id="A0AAE1DMS8"/>
<keyword evidence="1" id="KW-1133">Transmembrane helix</keyword>
<dbReference type="Pfam" id="PF00050">
    <property type="entry name" value="Kazal_1"/>
    <property type="match status" value="1"/>
</dbReference>
<dbReference type="Gene3D" id="3.30.60.30">
    <property type="match status" value="1"/>
</dbReference>
<protein>
    <recommendedName>
        <fullName evidence="2">Kazal-like domain-containing protein</fullName>
    </recommendedName>
</protein>
<keyword evidence="1" id="KW-0472">Membrane</keyword>
<dbReference type="EMBL" id="JAWDGP010003299">
    <property type="protein sequence ID" value="KAK3775635.1"/>
    <property type="molecule type" value="Genomic_DNA"/>
</dbReference>
<keyword evidence="4" id="KW-1185">Reference proteome</keyword>
<keyword evidence="1" id="KW-0812">Transmembrane</keyword>
<evidence type="ECO:0000256" key="1">
    <source>
        <dbReference type="SAM" id="Phobius"/>
    </source>
</evidence>
<dbReference type="InterPro" id="IPR002350">
    <property type="entry name" value="Kazal_dom"/>
</dbReference>
<sequence>MILRNWPFNRGLQGLEQISRLISKHQLLVMSVFHGIALIAVCAVNVALIDPGQGFDNNCDIGIPRIYLPACGSDGKIYSNEWELEYMACKNNVTLTVADPSTCPNFPDGYEFLWADDDTPNSGK</sequence>
<dbReference type="CDD" id="cd00104">
    <property type="entry name" value="KAZAL_FS"/>
    <property type="match status" value="1"/>
</dbReference>
<name>A0AAE1DMS8_9GAST</name>
<dbReference type="SMART" id="SM00280">
    <property type="entry name" value="KAZAL"/>
    <property type="match status" value="1"/>
</dbReference>
<dbReference type="Proteomes" id="UP001283361">
    <property type="component" value="Unassembled WGS sequence"/>
</dbReference>
<dbReference type="PROSITE" id="PS51465">
    <property type="entry name" value="KAZAL_2"/>
    <property type="match status" value="1"/>
</dbReference>
<proteinExistence type="predicted"/>
<evidence type="ECO:0000313" key="3">
    <source>
        <dbReference type="EMBL" id="KAK3775635.1"/>
    </source>
</evidence>